<dbReference type="GO" id="GO:0016491">
    <property type="term" value="F:oxidoreductase activity"/>
    <property type="evidence" value="ECO:0007669"/>
    <property type="project" value="InterPro"/>
</dbReference>
<protein>
    <submittedName>
        <fullName evidence="2">NAD(P)H-dependent oxidoreductase</fullName>
    </submittedName>
</protein>
<dbReference type="InterPro" id="IPR005025">
    <property type="entry name" value="FMN_Rdtase-like_dom"/>
</dbReference>
<name>A0AAP2G9J5_9RHOB</name>
<dbReference type="InterPro" id="IPR029039">
    <property type="entry name" value="Flavoprotein-like_sf"/>
</dbReference>
<gene>
    <name evidence="2" type="ORF">IV417_19160</name>
</gene>
<dbReference type="EMBL" id="JADQAZ010000005">
    <property type="protein sequence ID" value="MBT0959516.1"/>
    <property type="molecule type" value="Genomic_DNA"/>
</dbReference>
<dbReference type="GO" id="GO:0005829">
    <property type="term" value="C:cytosol"/>
    <property type="evidence" value="ECO:0007669"/>
    <property type="project" value="TreeGrafter"/>
</dbReference>
<feature type="domain" description="NADPH-dependent FMN reductase-like" evidence="1">
    <location>
        <begin position="5"/>
        <end position="148"/>
    </location>
</feature>
<sequence length="178" mass="18948">MTLSLVGLCGSLRKDSFNRKLLNEAVRRFGPADYTEASIRMPLYDGDLEATSGIPAEVQTAADQIAAADAVVIASPEYNQSVPGTLKNALDWISRVEGNPWQDKPVVLLHAAAGRTGGARANYALRLCMAPFAPHLIPGPEVLVAAAHTGFDETGALQGEMYQNALQQAMDALRRAAS</sequence>
<dbReference type="InterPro" id="IPR050712">
    <property type="entry name" value="NAD(P)H-dep_reductase"/>
</dbReference>
<accession>A0AAP2G9J5</accession>
<dbReference type="PANTHER" id="PTHR30543">
    <property type="entry name" value="CHROMATE REDUCTASE"/>
    <property type="match status" value="1"/>
</dbReference>
<dbReference type="RefSeq" id="WP_327795749.1">
    <property type="nucleotide sequence ID" value="NZ_JADQAZ010000005.1"/>
</dbReference>
<dbReference type="PANTHER" id="PTHR30543:SF21">
    <property type="entry name" value="NAD(P)H-DEPENDENT FMN REDUCTASE LOT6"/>
    <property type="match status" value="1"/>
</dbReference>
<evidence type="ECO:0000259" key="1">
    <source>
        <dbReference type="Pfam" id="PF03358"/>
    </source>
</evidence>
<dbReference type="Pfam" id="PF03358">
    <property type="entry name" value="FMN_red"/>
    <property type="match status" value="1"/>
</dbReference>
<dbReference type="SUPFAM" id="SSF52218">
    <property type="entry name" value="Flavoproteins"/>
    <property type="match status" value="1"/>
</dbReference>
<dbReference type="GO" id="GO:0010181">
    <property type="term" value="F:FMN binding"/>
    <property type="evidence" value="ECO:0007669"/>
    <property type="project" value="TreeGrafter"/>
</dbReference>
<comment type="caution">
    <text evidence="2">The sequence shown here is derived from an EMBL/GenBank/DDBJ whole genome shotgun (WGS) entry which is preliminary data.</text>
</comment>
<dbReference type="Gene3D" id="3.40.50.360">
    <property type="match status" value="1"/>
</dbReference>
<evidence type="ECO:0000313" key="3">
    <source>
        <dbReference type="Proteomes" id="UP001315686"/>
    </source>
</evidence>
<keyword evidence="3" id="KW-1185">Reference proteome</keyword>
<dbReference type="AlphaFoldDB" id="A0AAP2G9J5"/>
<reference evidence="2 3" key="1">
    <citation type="journal article" date="2021" name="Arch. Microbiol.">
        <title>Harenicola maris gen. nov., sp. nov. isolated from the Sea of Japan shallow sediments.</title>
        <authorList>
            <person name="Romanenko L.A."/>
            <person name="Kurilenko V.V."/>
            <person name="Chernysheva N.Y."/>
            <person name="Tekutyeva L.A."/>
            <person name="Velansky P.V."/>
            <person name="Svetashev V.I."/>
            <person name="Isaeva M.P."/>
        </authorList>
    </citation>
    <scope>NUCLEOTIDE SEQUENCE [LARGE SCALE GENOMIC DNA]</scope>
    <source>
        <strain evidence="2 3">KMM 3653</strain>
    </source>
</reference>
<dbReference type="Proteomes" id="UP001315686">
    <property type="component" value="Unassembled WGS sequence"/>
</dbReference>
<organism evidence="2 3">
    <name type="scientific">Harenicola maris</name>
    <dbReference type="NCBI Taxonomy" id="2841044"/>
    <lineage>
        <taxon>Bacteria</taxon>
        <taxon>Pseudomonadati</taxon>
        <taxon>Pseudomonadota</taxon>
        <taxon>Alphaproteobacteria</taxon>
        <taxon>Rhodobacterales</taxon>
        <taxon>Paracoccaceae</taxon>
        <taxon>Harenicola</taxon>
    </lineage>
</organism>
<evidence type="ECO:0000313" key="2">
    <source>
        <dbReference type="EMBL" id="MBT0959516.1"/>
    </source>
</evidence>
<proteinExistence type="predicted"/>